<reference evidence="10" key="1">
    <citation type="submission" date="2009-03" db="EMBL/GenBank/DDBJ databases">
        <authorList>
            <person name="Warren W."/>
            <person name="Ye L."/>
            <person name="Minx P."/>
            <person name="Worley K."/>
            <person name="Gibbs R."/>
            <person name="Wilson R.K."/>
        </authorList>
    </citation>
    <scope>NUCLEOTIDE SEQUENCE [LARGE SCALE GENOMIC DNA]</scope>
</reference>
<dbReference type="GO" id="GO:0071222">
    <property type="term" value="P:cellular response to lipopolysaccharide"/>
    <property type="evidence" value="ECO:0007669"/>
    <property type="project" value="TreeGrafter"/>
</dbReference>
<dbReference type="PIRSF" id="PIRSF001875">
    <property type="entry name" value="Alpha-defensin"/>
    <property type="match status" value="1"/>
</dbReference>
<dbReference type="SMART" id="SM01418">
    <property type="entry name" value="Defensin_propep"/>
    <property type="match status" value="1"/>
</dbReference>
<evidence type="ECO:0000256" key="7">
    <source>
        <dbReference type="SAM" id="MobiDB-lite"/>
    </source>
</evidence>
<accession>F7CJ29</accession>
<dbReference type="GO" id="GO:0002227">
    <property type="term" value="P:innate immune response in mucosa"/>
    <property type="evidence" value="ECO:0007669"/>
    <property type="project" value="TreeGrafter"/>
</dbReference>
<dbReference type="Proteomes" id="UP000008225">
    <property type="component" value="Chromosome 13"/>
</dbReference>
<evidence type="ECO:0000313" key="10">
    <source>
        <dbReference type="Ensembl" id="ENSCJAP00000051007.3"/>
    </source>
</evidence>
<organism evidence="10 11">
    <name type="scientific">Callithrix jacchus</name>
    <name type="common">White-tufted-ear marmoset</name>
    <name type="synonym">Simia Jacchus</name>
    <dbReference type="NCBI Taxonomy" id="9483"/>
    <lineage>
        <taxon>Eukaryota</taxon>
        <taxon>Metazoa</taxon>
        <taxon>Chordata</taxon>
        <taxon>Craniata</taxon>
        <taxon>Vertebrata</taxon>
        <taxon>Euteleostomi</taxon>
        <taxon>Mammalia</taxon>
        <taxon>Eutheria</taxon>
        <taxon>Euarchontoglires</taxon>
        <taxon>Primates</taxon>
        <taxon>Haplorrhini</taxon>
        <taxon>Platyrrhini</taxon>
        <taxon>Cebidae</taxon>
        <taxon>Callitrichinae</taxon>
        <taxon>Callithrix</taxon>
        <taxon>Callithrix</taxon>
    </lineage>
</organism>
<dbReference type="GO" id="GO:0051673">
    <property type="term" value="P:disruption of plasma membrane integrity in another organism"/>
    <property type="evidence" value="ECO:0007669"/>
    <property type="project" value="TreeGrafter"/>
</dbReference>
<keyword evidence="5" id="KW-0211">Defensin</keyword>
<dbReference type="Ensembl" id="ENSCJAT00000053716.4">
    <property type="protein sequence ID" value="ENSCJAP00000051007.3"/>
    <property type="gene ID" value="ENSCJAG00000042440.3"/>
</dbReference>
<dbReference type="GO" id="GO:0061844">
    <property type="term" value="P:antimicrobial humoral immune response mediated by antimicrobial peptide"/>
    <property type="evidence" value="ECO:0007669"/>
    <property type="project" value="TreeGrafter"/>
</dbReference>
<keyword evidence="3" id="KW-0295">Fungicide</keyword>
<comment type="similarity">
    <text evidence="1">Belongs to the alpha-defensin family.</text>
</comment>
<dbReference type="PANTHER" id="PTHR11876">
    <property type="entry name" value="ALPHA-DEFENSIN 1"/>
    <property type="match status" value="1"/>
</dbReference>
<dbReference type="OMA" id="DEMPAQK"/>
<evidence type="ECO:0000256" key="2">
    <source>
        <dbReference type="ARBA" id="ARBA00022529"/>
    </source>
</evidence>
<dbReference type="STRING" id="9483.ENSCJAP00000051007"/>
<evidence type="ECO:0000256" key="4">
    <source>
        <dbReference type="ARBA" id="ARBA00022729"/>
    </source>
</evidence>
<keyword evidence="4 8" id="KW-0732">Signal</keyword>
<evidence type="ECO:0000256" key="6">
    <source>
        <dbReference type="ARBA" id="ARBA00023022"/>
    </source>
</evidence>
<dbReference type="GO" id="GO:0050832">
    <property type="term" value="P:defense response to fungus"/>
    <property type="evidence" value="ECO:0007669"/>
    <property type="project" value="UniProtKB-KW"/>
</dbReference>
<evidence type="ECO:0000256" key="1">
    <source>
        <dbReference type="ARBA" id="ARBA00006519"/>
    </source>
</evidence>
<dbReference type="GO" id="GO:0031012">
    <property type="term" value="C:extracellular matrix"/>
    <property type="evidence" value="ECO:0007669"/>
    <property type="project" value="TreeGrafter"/>
</dbReference>
<dbReference type="GO" id="GO:0019731">
    <property type="term" value="P:antibacterial humoral response"/>
    <property type="evidence" value="ECO:0007669"/>
    <property type="project" value="TreeGrafter"/>
</dbReference>
<dbReference type="AlphaFoldDB" id="F7CJ29"/>
<protein>
    <submittedName>
        <fullName evidence="10">Defensin alpha 6</fullName>
    </submittedName>
</protein>
<dbReference type="InParanoid" id="F7CJ29"/>
<dbReference type="Pfam" id="PF00879">
    <property type="entry name" value="Defensin_propep"/>
    <property type="match status" value="1"/>
</dbReference>
<evidence type="ECO:0000256" key="5">
    <source>
        <dbReference type="ARBA" id="ARBA00022940"/>
    </source>
</evidence>
<reference evidence="10" key="2">
    <citation type="submission" date="2025-08" db="UniProtKB">
        <authorList>
            <consortium name="Ensembl"/>
        </authorList>
    </citation>
    <scope>IDENTIFICATION</scope>
</reference>
<sequence>MRTLALALLAAVLLVALQAQAEPLQERADGAEAQEQPGADNQDFPISFATDASSDLRASGLRRRFICYCRRTCRYVRSHGVCRASGVCRFCCH</sequence>
<dbReference type="GO" id="GO:0031640">
    <property type="term" value="P:killing of cells of another organism"/>
    <property type="evidence" value="ECO:0007669"/>
    <property type="project" value="UniProtKB-KW"/>
</dbReference>
<evidence type="ECO:0000313" key="11">
    <source>
        <dbReference type="Proteomes" id="UP000008225"/>
    </source>
</evidence>
<feature type="domain" description="Alpha-defensin N-terminal" evidence="9">
    <location>
        <begin position="1"/>
        <end position="53"/>
    </location>
</feature>
<dbReference type="InterPro" id="IPR016327">
    <property type="entry name" value="Alpha-defensin"/>
</dbReference>
<evidence type="ECO:0000256" key="8">
    <source>
        <dbReference type="SAM" id="SignalP"/>
    </source>
</evidence>
<dbReference type="PANTHER" id="PTHR11876:SF28">
    <property type="entry name" value="ALPHA-DEFENSIN 1"/>
    <property type="match status" value="1"/>
</dbReference>
<dbReference type="FunCoup" id="F7CJ29">
    <property type="interactions" value="167"/>
</dbReference>
<name>F7CJ29_CALJA</name>
<dbReference type="GO" id="GO:0005615">
    <property type="term" value="C:extracellular space"/>
    <property type="evidence" value="ECO:0007669"/>
    <property type="project" value="InterPro"/>
</dbReference>
<gene>
    <name evidence="10" type="primary">DEFA6</name>
</gene>
<proteinExistence type="inferred from homology"/>
<keyword evidence="11" id="KW-1185">Reference proteome</keyword>
<dbReference type="GeneTree" id="ENSGT00940000153268"/>
<evidence type="ECO:0000256" key="3">
    <source>
        <dbReference type="ARBA" id="ARBA00022577"/>
    </source>
</evidence>
<keyword evidence="6" id="KW-0044">Antibiotic</keyword>
<dbReference type="GO" id="GO:0050830">
    <property type="term" value="P:defense response to Gram-positive bacterium"/>
    <property type="evidence" value="ECO:0007669"/>
    <property type="project" value="TreeGrafter"/>
</dbReference>
<dbReference type="GO" id="GO:0042803">
    <property type="term" value="F:protein homodimerization activity"/>
    <property type="evidence" value="ECO:0007669"/>
    <property type="project" value="Ensembl"/>
</dbReference>
<dbReference type="GO" id="GO:0050829">
    <property type="term" value="P:defense response to Gram-negative bacterium"/>
    <property type="evidence" value="ECO:0007669"/>
    <property type="project" value="TreeGrafter"/>
</dbReference>
<feature type="region of interest" description="Disordered" evidence="7">
    <location>
        <begin position="26"/>
        <end position="47"/>
    </location>
</feature>
<keyword evidence="2" id="KW-0929">Antimicrobial</keyword>
<dbReference type="InterPro" id="IPR002366">
    <property type="entry name" value="Alpha-defensin_N"/>
</dbReference>
<evidence type="ECO:0000259" key="9">
    <source>
        <dbReference type="SMART" id="SM01418"/>
    </source>
</evidence>
<dbReference type="Bgee" id="ENSCJAG00000042440">
    <property type="expression patterns" value="Expressed in kidney and 1 other cell type or tissue"/>
</dbReference>
<feature type="chain" id="PRO_5023906198" evidence="8">
    <location>
        <begin position="22"/>
        <end position="93"/>
    </location>
</feature>
<feature type="signal peptide" evidence="8">
    <location>
        <begin position="1"/>
        <end position="21"/>
    </location>
</feature>
<reference evidence="10" key="3">
    <citation type="submission" date="2025-09" db="UniProtKB">
        <authorList>
            <consortium name="Ensembl"/>
        </authorList>
    </citation>
    <scope>IDENTIFICATION</scope>
</reference>